<reference evidence="3" key="2">
    <citation type="submission" date="2020-09" db="EMBL/GenBank/DDBJ databases">
        <authorList>
            <person name="Sun Q."/>
            <person name="Ohkuma M."/>
        </authorList>
    </citation>
    <scope>NUCLEOTIDE SEQUENCE</scope>
    <source>
        <strain evidence="3">JCM 14719</strain>
    </source>
</reference>
<dbReference type="Pfam" id="PF07319">
    <property type="entry name" value="DnaI_N"/>
    <property type="match status" value="1"/>
</dbReference>
<evidence type="ECO:0000313" key="4">
    <source>
        <dbReference type="Proteomes" id="UP000637720"/>
    </source>
</evidence>
<dbReference type="RefSeq" id="WP_054672225.1">
    <property type="nucleotide sequence ID" value="NZ_BMOF01000003.1"/>
</dbReference>
<evidence type="ECO:0000259" key="1">
    <source>
        <dbReference type="Pfam" id="PF01695"/>
    </source>
</evidence>
<dbReference type="SUPFAM" id="SSF52540">
    <property type="entry name" value="P-loop containing nucleoside triphosphate hydrolases"/>
    <property type="match status" value="1"/>
</dbReference>
<feature type="domain" description="Primosomal DnaI N-terminal" evidence="2">
    <location>
        <begin position="1"/>
        <end position="90"/>
    </location>
</feature>
<dbReference type="InterPro" id="IPR009928">
    <property type="entry name" value="DnaI_N"/>
</dbReference>
<dbReference type="InterPro" id="IPR027417">
    <property type="entry name" value="P-loop_NTPase"/>
</dbReference>
<dbReference type="EMBL" id="BMOF01000003">
    <property type="protein sequence ID" value="GGJ93174.1"/>
    <property type="molecule type" value="Genomic_DNA"/>
</dbReference>
<protein>
    <submittedName>
        <fullName evidence="3">Primosomal protein DnaI</fullName>
    </submittedName>
</protein>
<comment type="caution">
    <text evidence="3">The sequence shown here is derived from an EMBL/GenBank/DDBJ whole genome shotgun (WGS) entry which is preliminary data.</text>
</comment>
<dbReference type="PANTHER" id="PTHR30050">
    <property type="entry name" value="CHROMOSOMAL REPLICATION INITIATOR PROTEIN DNAA"/>
    <property type="match status" value="1"/>
</dbReference>
<gene>
    <name evidence="3" type="ORF">GCM10007043_03610</name>
</gene>
<dbReference type="Pfam" id="PF01695">
    <property type="entry name" value="IstB_IS21"/>
    <property type="match status" value="1"/>
</dbReference>
<reference evidence="3" key="1">
    <citation type="journal article" date="2014" name="Int. J. Syst. Evol. Microbiol.">
        <title>Complete genome sequence of Corynebacterium casei LMG S-19264T (=DSM 44701T), isolated from a smear-ripened cheese.</title>
        <authorList>
            <consortium name="US DOE Joint Genome Institute (JGI-PGF)"/>
            <person name="Walter F."/>
            <person name="Albersmeier A."/>
            <person name="Kalinowski J."/>
            <person name="Ruckert C."/>
        </authorList>
    </citation>
    <scope>NUCLEOTIDE SEQUENCE</scope>
    <source>
        <strain evidence="3">JCM 14719</strain>
    </source>
</reference>
<dbReference type="CDD" id="cd00009">
    <property type="entry name" value="AAA"/>
    <property type="match status" value="1"/>
</dbReference>
<dbReference type="Gene3D" id="3.40.50.300">
    <property type="entry name" value="P-loop containing nucleotide triphosphate hydrolases"/>
    <property type="match status" value="1"/>
</dbReference>
<proteinExistence type="predicted"/>
<sequence>MRTIGELLAKWRAHDREVAKRREALVRHPDVAAFLAAHPEVPDAAIDRSLATLAQFVREQENCRRCPGLESCPNMMKGHVTELVLHGERIVPALKPCSLYAAEERRRQQQARFRSHHIPADVRAARFTENTIFDQYNREAIAAAIRFCQRFQPGESPMGLYFYGPFGVGKSHLMAALANELAAMGYDSLMVYVPLFLQEMRDAVKDGTFSAKLEEVCAVPVLILDDIGAETPSPWARDEVLGVVLHHRVAHNRPTLYTSNLSYDELEEALAAVGGTAADRTKAKRIMERIRHYTEAYFLDGPNRRKRNKETGRPA</sequence>
<evidence type="ECO:0000259" key="2">
    <source>
        <dbReference type="Pfam" id="PF07319"/>
    </source>
</evidence>
<dbReference type="Proteomes" id="UP000637720">
    <property type="component" value="Unassembled WGS sequence"/>
</dbReference>
<dbReference type="PANTHER" id="PTHR30050:SF8">
    <property type="entry name" value="PRIMOSOMAL PROTEIN DNAI"/>
    <property type="match status" value="1"/>
</dbReference>
<accession>A0A8J3B7A4</accession>
<keyword evidence="4" id="KW-1185">Reference proteome</keyword>
<dbReference type="AlphaFoldDB" id="A0A8J3B7A4"/>
<dbReference type="GO" id="GO:0005524">
    <property type="term" value="F:ATP binding"/>
    <property type="evidence" value="ECO:0007669"/>
    <property type="project" value="InterPro"/>
</dbReference>
<name>A0A8J3B7A4_9BACI</name>
<dbReference type="InterPro" id="IPR002611">
    <property type="entry name" value="IstB_ATP-bd"/>
</dbReference>
<dbReference type="GO" id="GO:0006260">
    <property type="term" value="P:DNA replication"/>
    <property type="evidence" value="ECO:0007669"/>
    <property type="project" value="TreeGrafter"/>
</dbReference>
<evidence type="ECO:0000313" key="3">
    <source>
        <dbReference type="EMBL" id="GGJ93174.1"/>
    </source>
</evidence>
<feature type="domain" description="IstB-like ATP-binding" evidence="1">
    <location>
        <begin position="159"/>
        <end position="310"/>
    </location>
</feature>
<organism evidence="3 4">
    <name type="scientific">Calditerricola satsumensis</name>
    <dbReference type="NCBI Taxonomy" id="373054"/>
    <lineage>
        <taxon>Bacteria</taxon>
        <taxon>Bacillati</taxon>
        <taxon>Bacillota</taxon>
        <taxon>Bacilli</taxon>
        <taxon>Bacillales</taxon>
        <taxon>Bacillaceae</taxon>
        <taxon>Calditerricola</taxon>
    </lineage>
</organism>
<dbReference type="NCBIfam" id="NF006505">
    <property type="entry name" value="PRK08939.1"/>
    <property type="match status" value="1"/>
</dbReference>